<accession>A0A7C3ZZB7</accession>
<feature type="transmembrane region" description="Helical" evidence="7">
    <location>
        <begin position="436"/>
        <end position="458"/>
    </location>
</feature>
<dbReference type="Gene3D" id="1.10.287.1260">
    <property type="match status" value="1"/>
</dbReference>
<evidence type="ECO:0000256" key="5">
    <source>
        <dbReference type="ARBA" id="ARBA00023136"/>
    </source>
</evidence>
<evidence type="ECO:0000259" key="8">
    <source>
        <dbReference type="Pfam" id="PF00924"/>
    </source>
</evidence>
<comment type="subcellular location">
    <subcellularLocation>
        <location evidence="1">Cell membrane</location>
        <topology evidence="1">Multi-pass membrane protein</topology>
    </subcellularLocation>
</comment>
<gene>
    <name evidence="9" type="ORF">ENR15_23125</name>
</gene>
<evidence type="ECO:0000256" key="6">
    <source>
        <dbReference type="SAM" id="MobiDB-lite"/>
    </source>
</evidence>
<dbReference type="PANTHER" id="PTHR30221:SF1">
    <property type="entry name" value="SMALL-CONDUCTANCE MECHANOSENSITIVE CHANNEL"/>
    <property type="match status" value="1"/>
</dbReference>
<keyword evidence="4 7" id="KW-1133">Transmembrane helix</keyword>
<dbReference type="Gene3D" id="2.30.30.60">
    <property type="match status" value="1"/>
</dbReference>
<dbReference type="InterPro" id="IPR006685">
    <property type="entry name" value="MscS_channel_2nd"/>
</dbReference>
<evidence type="ECO:0000256" key="2">
    <source>
        <dbReference type="ARBA" id="ARBA00022475"/>
    </source>
</evidence>
<dbReference type="InterPro" id="IPR010920">
    <property type="entry name" value="LSM_dom_sf"/>
</dbReference>
<organism evidence="9">
    <name type="scientific">Planktothricoides sp. SpSt-374</name>
    <dbReference type="NCBI Taxonomy" id="2282167"/>
    <lineage>
        <taxon>Bacteria</taxon>
        <taxon>Bacillati</taxon>
        <taxon>Cyanobacteriota</taxon>
        <taxon>Cyanophyceae</taxon>
        <taxon>Oscillatoriophycideae</taxon>
        <taxon>Oscillatoriales</taxon>
        <taxon>Oscillatoriaceae</taxon>
        <taxon>Planktothricoides</taxon>
    </lineage>
</organism>
<feature type="compositionally biased region" description="Basic and acidic residues" evidence="6">
    <location>
        <begin position="264"/>
        <end position="280"/>
    </location>
</feature>
<evidence type="ECO:0000256" key="1">
    <source>
        <dbReference type="ARBA" id="ARBA00004651"/>
    </source>
</evidence>
<comment type="caution">
    <text evidence="9">The sequence shown here is derived from an EMBL/GenBank/DDBJ whole genome shotgun (WGS) entry which is preliminary data.</text>
</comment>
<evidence type="ECO:0000313" key="9">
    <source>
        <dbReference type="EMBL" id="HGG03449.1"/>
    </source>
</evidence>
<name>A0A7C3ZZB7_9CYAN</name>
<evidence type="ECO:0000256" key="3">
    <source>
        <dbReference type="ARBA" id="ARBA00022692"/>
    </source>
</evidence>
<feature type="region of interest" description="Disordered" evidence="6">
    <location>
        <begin position="254"/>
        <end position="311"/>
    </location>
</feature>
<reference evidence="9" key="1">
    <citation type="journal article" date="2020" name="mSystems">
        <title>Genome- and Community-Level Interaction Insights into Carbon Utilization and Element Cycling Functions of Hydrothermarchaeota in Hydrothermal Sediment.</title>
        <authorList>
            <person name="Zhou Z."/>
            <person name="Liu Y."/>
            <person name="Xu W."/>
            <person name="Pan J."/>
            <person name="Luo Z.H."/>
            <person name="Li M."/>
        </authorList>
    </citation>
    <scope>NUCLEOTIDE SEQUENCE [LARGE SCALE GENOMIC DNA]</scope>
    <source>
        <strain evidence="9">SpSt-374</strain>
    </source>
</reference>
<dbReference type="SUPFAM" id="SSF50182">
    <property type="entry name" value="Sm-like ribonucleoproteins"/>
    <property type="match status" value="1"/>
</dbReference>
<dbReference type="Pfam" id="PF00924">
    <property type="entry name" value="MS_channel_2nd"/>
    <property type="match status" value="1"/>
</dbReference>
<proteinExistence type="predicted"/>
<evidence type="ECO:0000256" key="4">
    <source>
        <dbReference type="ARBA" id="ARBA00022989"/>
    </source>
</evidence>
<keyword evidence="5 7" id="KW-0472">Membrane</keyword>
<evidence type="ECO:0000256" key="7">
    <source>
        <dbReference type="SAM" id="Phobius"/>
    </source>
</evidence>
<dbReference type="PANTHER" id="PTHR30221">
    <property type="entry name" value="SMALL-CONDUCTANCE MECHANOSENSITIVE CHANNEL"/>
    <property type="match status" value="1"/>
</dbReference>
<dbReference type="InterPro" id="IPR023408">
    <property type="entry name" value="MscS_beta-dom_sf"/>
</dbReference>
<sequence>MLGIVRNEDEENSQFMKLILYRLKAVAATSLLCVFVSWSVPVSAQEAEAEKTPISATISGEAAPDKATTIQDPTIPVEDLKQLLKPLTLEELQNEAAAWLLLLKNKVQEISQTEIGIKRQRRAIEAKDEAGKLVKEAKTKLAEAEKAVAAAPKNTPEYEEATKQVEAARDALKTAQTALEKAAEVAAALETDTSVQDALGEAQQEKEITEAEETLKKAKEAREQIPPDSPRYQEVTAKIDALEVAIQDLEKAEENLKSTVPDSPEQKEAKSKVDQAREVVKSAAQELKTISGGGDSSASPNAETDVAAGTGSAYQEVDVENLQDTGGGQAGGQQELNKVNKAIEKAAEEDKELKTQLTVNVTNLQAEQTAISDRFKTVLDEVDTKGGDTTGYRKYIQAISAVEVDLKDKQDLGVRLVSWAQSEEGGMRWGSNLAKFTTVLIATILLAQLLGVLLNATLAGFRGVSSLFRGFLVVTVKRGGIVVGVLLGLTALEVSLAPILAVVGGVSFVLAFALQSNLGNFASGLMLILNKPFDVGDEVKVSGLWGYIKAINLASTTIQGFSGQIYTVPNNTVWGSVIENLTSQEIRGGFIRIKIPFGTDIQRTREILASISNGHPKVVKSGTSVWAYEDYYIALSWSFKSKTEDFWTVWDELLSQAQDILATEGIKLAIPTRDIRIQNGSNGGNGAQVLMSSSLPVKEPSEMMVNASGDDESIDN</sequence>
<keyword evidence="2" id="KW-1003">Cell membrane</keyword>
<dbReference type="GO" id="GO:0005886">
    <property type="term" value="C:plasma membrane"/>
    <property type="evidence" value="ECO:0007669"/>
    <property type="project" value="UniProtKB-SubCell"/>
</dbReference>
<keyword evidence="3 7" id="KW-0812">Transmembrane</keyword>
<dbReference type="SUPFAM" id="SSF82689">
    <property type="entry name" value="Mechanosensitive channel protein MscS (YggB), C-terminal domain"/>
    <property type="match status" value="1"/>
</dbReference>
<dbReference type="GO" id="GO:0008381">
    <property type="term" value="F:mechanosensitive monoatomic ion channel activity"/>
    <property type="evidence" value="ECO:0007669"/>
    <property type="project" value="InterPro"/>
</dbReference>
<dbReference type="EMBL" id="DSPX01000236">
    <property type="protein sequence ID" value="HGG03449.1"/>
    <property type="molecule type" value="Genomic_DNA"/>
</dbReference>
<protein>
    <submittedName>
        <fullName evidence="9">Mechanosensitive ion channel</fullName>
    </submittedName>
</protein>
<dbReference type="Gene3D" id="3.30.70.100">
    <property type="match status" value="1"/>
</dbReference>
<feature type="domain" description="Mechanosensitive ion channel MscS" evidence="8">
    <location>
        <begin position="518"/>
        <end position="582"/>
    </location>
</feature>
<dbReference type="AlphaFoldDB" id="A0A7C3ZZB7"/>
<dbReference type="InterPro" id="IPR045275">
    <property type="entry name" value="MscS_archaea/bacteria_type"/>
</dbReference>
<dbReference type="InterPro" id="IPR011066">
    <property type="entry name" value="MscS_channel_C_sf"/>
</dbReference>